<sequence length="355" mass="41328">MNSTALLRPSAQPARPTPRWTRVTTVACLQVEARFESTKQWTRTTRSEESERSCITCYGLGKLGWKPSIKEEEALQSIDKQFHVPETADLQTKYDALQAALFRDKKLMMQLTELYPDLLLNRLTERFDDLILSLALTEMASEKNAPKYVKTLRNKYFERLVEQEMTPKEFMGVLRLQEDEEKRNRYASLKLFLKAYNKKNKKAKVSLLDALRSSGYWESDDLLLHQLRIEKITDTVARQVYRELALESMDKLFDVLETADPGTEFRALIFALGNEKLIRELTDEYQDLLVRRLAKLFDDLSLSRALTELAFKENAPKCLITLRDKHFERLVGQEMTPEEFVQVCRRDVPDSKKLG</sequence>
<proteinExistence type="predicted"/>
<dbReference type="Proteomes" id="UP001163321">
    <property type="component" value="Chromosome 13"/>
</dbReference>
<dbReference type="EMBL" id="CM047592">
    <property type="protein sequence ID" value="KAI9917393.1"/>
    <property type="molecule type" value="Genomic_DNA"/>
</dbReference>
<protein>
    <submittedName>
        <fullName evidence="1">Uncharacterized protein</fullName>
    </submittedName>
</protein>
<organism evidence="1 2">
    <name type="scientific">Peronosclerospora sorghi</name>
    <dbReference type="NCBI Taxonomy" id="230839"/>
    <lineage>
        <taxon>Eukaryota</taxon>
        <taxon>Sar</taxon>
        <taxon>Stramenopiles</taxon>
        <taxon>Oomycota</taxon>
        <taxon>Peronosporomycetes</taxon>
        <taxon>Peronosporales</taxon>
        <taxon>Peronosporaceae</taxon>
        <taxon>Peronosclerospora</taxon>
    </lineage>
</organism>
<keyword evidence="2" id="KW-1185">Reference proteome</keyword>
<comment type="caution">
    <text evidence="1">The sequence shown here is derived from an EMBL/GenBank/DDBJ whole genome shotgun (WGS) entry which is preliminary data.</text>
</comment>
<accession>A0ACC0WEY1</accession>
<name>A0ACC0WEY1_9STRA</name>
<evidence type="ECO:0000313" key="1">
    <source>
        <dbReference type="EMBL" id="KAI9917393.1"/>
    </source>
</evidence>
<gene>
    <name evidence="1" type="ORF">PsorP6_013228</name>
</gene>
<reference evidence="1 2" key="1">
    <citation type="journal article" date="2022" name="bioRxiv">
        <title>The genome of the oomycete Peronosclerospora sorghi, a cosmopolitan pathogen of maize and sorghum, is inflated with dispersed pseudogenes.</title>
        <authorList>
            <person name="Fletcher K."/>
            <person name="Martin F."/>
            <person name="Isakeit T."/>
            <person name="Cavanaugh K."/>
            <person name="Magill C."/>
            <person name="Michelmore R."/>
        </authorList>
    </citation>
    <scope>NUCLEOTIDE SEQUENCE [LARGE SCALE GENOMIC DNA]</scope>
    <source>
        <strain evidence="1">P6</strain>
    </source>
</reference>
<evidence type="ECO:0000313" key="2">
    <source>
        <dbReference type="Proteomes" id="UP001163321"/>
    </source>
</evidence>